<feature type="transmembrane region" description="Helical" evidence="1">
    <location>
        <begin position="12"/>
        <end position="33"/>
    </location>
</feature>
<keyword evidence="1" id="KW-0812">Transmembrane</keyword>
<dbReference type="AlphaFoldDB" id="A0A852SLF3"/>
<keyword evidence="1" id="KW-1133">Transmembrane helix</keyword>
<organism evidence="2 3">
    <name type="scientific">Herbiconiux flava</name>
    <dbReference type="NCBI Taxonomy" id="881268"/>
    <lineage>
        <taxon>Bacteria</taxon>
        <taxon>Bacillati</taxon>
        <taxon>Actinomycetota</taxon>
        <taxon>Actinomycetes</taxon>
        <taxon>Micrococcales</taxon>
        <taxon>Microbacteriaceae</taxon>
        <taxon>Herbiconiux</taxon>
    </lineage>
</organism>
<accession>A0A852SLF3</accession>
<evidence type="ECO:0000313" key="3">
    <source>
        <dbReference type="Proteomes" id="UP000549913"/>
    </source>
</evidence>
<evidence type="ECO:0000313" key="2">
    <source>
        <dbReference type="EMBL" id="NYD68869.1"/>
    </source>
</evidence>
<gene>
    <name evidence="2" type="ORF">BJ984_000027</name>
</gene>
<dbReference type="Proteomes" id="UP000549913">
    <property type="component" value="Unassembled WGS sequence"/>
</dbReference>
<evidence type="ECO:0000256" key="1">
    <source>
        <dbReference type="SAM" id="Phobius"/>
    </source>
</evidence>
<comment type="caution">
    <text evidence="2">The sequence shown here is derived from an EMBL/GenBank/DDBJ whole genome shotgun (WGS) entry which is preliminary data.</text>
</comment>
<evidence type="ECO:0008006" key="4">
    <source>
        <dbReference type="Google" id="ProtNLM"/>
    </source>
</evidence>
<proteinExistence type="predicted"/>
<dbReference type="EMBL" id="JACCBM010000001">
    <property type="protein sequence ID" value="NYD68869.1"/>
    <property type="molecule type" value="Genomic_DNA"/>
</dbReference>
<keyword evidence="3" id="KW-1185">Reference proteome</keyword>
<protein>
    <recommendedName>
        <fullName evidence="4">DUF2530 domain-containing protein</fullName>
    </recommendedName>
</protein>
<sequence length="67" mass="7374">MTDSEAKKARYATLLVVALLGFGTGGLFVVTALDAPEVLGGWLLATGWLLIFVICFVVAWRRYQRMP</sequence>
<dbReference type="RefSeq" id="WP_179546303.1">
    <property type="nucleotide sequence ID" value="NZ_BSEW01000001.1"/>
</dbReference>
<name>A0A852SLF3_9MICO</name>
<reference evidence="2 3" key="1">
    <citation type="submission" date="2020-07" db="EMBL/GenBank/DDBJ databases">
        <title>Sequencing the genomes of 1000 actinobacteria strains.</title>
        <authorList>
            <person name="Klenk H.-P."/>
        </authorList>
    </citation>
    <scope>NUCLEOTIDE SEQUENCE [LARGE SCALE GENOMIC DNA]</scope>
    <source>
        <strain evidence="2 3">DSM 26474</strain>
    </source>
</reference>
<feature type="transmembrane region" description="Helical" evidence="1">
    <location>
        <begin position="39"/>
        <end position="60"/>
    </location>
</feature>
<keyword evidence="1" id="KW-0472">Membrane</keyword>